<dbReference type="InParanoid" id="T1G312"/>
<dbReference type="KEGG" id="hro:HELRODRAFT_77631"/>
<evidence type="ECO:0000256" key="7">
    <source>
        <dbReference type="ARBA" id="ARBA00022833"/>
    </source>
</evidence>
<keyword evidence="2" id="KW-0479">Metal-binding</keyword>
<proteinExistence type="inferred from homology"/>
<dbReference type="RefSeq" id="XP_009016408.1">
    <property type="nucleotide sequence ID" value="XM_009018160.1"/>
</dbReference>
<name>T1G312_HELRO</name>
<dbReference type="GO" id="GO:0000724">
    <property type="term" value="P:double-strand break repair via homologous recombination"/>
    <property type="evidence" value="ECO:0000318"/>
    <property type="project" value="GO_Central"/>
</dbReference>
<comment type="subcellular location">
    <subcellularLocation>
        <location evidence="11">Nucleus</location>
    </subcellularLocation>
</comment>
<dbReference type="CDD" id="cd10455">
    <property type="entry name" value="GIY-YIG_SLX1"/>
    <property type="match status" value="1"/>
</dbReference>
<dbReference type="Gene3D" id="3.40.1440.10">
    <property type="entry name" value="GIY-YIG endonuclease"/>
    <property type="match status" value="1"/>
</dbReference>
<evidence type="ECO:0000313" key="13">
    <source>
        <dbReference type="EMBL" id="ESO05775.1"/>
    </source>
</evidence>
<keyword evidence="15" id="KW-1185">Reference proteome</keyword>
<keyword evidence="5" id="KW-0863">Zinc-finger</keyword>
<dbReference type="CTD" id="20215460"/>
<evidence type="ECO:0000256" key="11">
    <source>
        <dbReference type="HAMAP-Rule" id="MF_03100"/>
    </source>
</evidence>
<dbReference type="AlphaFoldDB" id="T1G312"/>
<dbReference type="GO" id="GO:0033557">
    <property type="term" value="C:Slx1-Slx4 complex"/>
    <property type="evidence" value="ECO:0000318"/>
    <property type="project" value="GO_Central"/>
</dbReference>
<evidence type="ECO:0000256" key="5">
    <source>
        <dbReference type="ARBA" id="ARBA00022771"/>
    </source>
</evidence>
<dbReference type="GO" id="GO:0008821">
    <property type="term" value="F:crossover junction DNA endonuclease activity"/>
    <property type="evidence" value="ECO:0000318"/>
    <property type="project" value="GO_Central"/>
</dbReference>
<dbReference type="PANTHER" id="PTHR20208">
    <property type="entry name" value="STRUCTURE-SPECIFIC ENDONUCLEASE SUBUNIT SLX1"/>
    <property type="match status" value="1"/>
</dbReference>
<dbReference type="GO" id="GO:0017108">
    <property type="term" value="F:5'-flap endonuclease activity"/>
    <property type="evidence" value="ECO:0000318"/>
    <property type="project" value="GO_Central"/>
</dbReference>
<dbReference type="Proteomes" id="UP000015101">
    <property type="component" value="Unassembled WGS sequence"/>
</dbReference>
<dbReference type="EMBL" id="AMQM01003875">
    <property type="status" value="NOT_ANNOTATED_CDS"/>
    <property type="molecule type" value="Genomic_DNA"/>
</dbReference>
<dbReference type="InterPro" id="IPR013083">
    <property type="entry name" value="Znf_RING/FYVE/PHD"/>
</dbReference>
<evidence type="ECO:0000259" key="12">
    <source>
        <dbReference type="PROSITE" id="PS50164"/>
    </source>
</evidence>
<evidence type="ECO:0000256" key="9">
    <source>
        <dbReference type="ARBA" id="ARBA00023204"/>
    </source>
</evidence>
<sequence length="255" mass="29588">MNFYGVYLLYCLNPKYRGRTYIGFTVNPNRRINQHNKGKEAGGAVRTHGKGPWEMVLIVHGFPNMISALQFEWAWTKPKLSRRLKNLPNKKAADKKYDYCINVLCHMVNTGPWNRLPLTIRWLKQEYKFSINVEPPLHMAIEHGPVKNVRRKVEAEENHVTEFKTQQCVLCLHCFNENDNTISCFHCNTSYHTMCLADTILNAQTSDRTTKLTKHLLPVDGTCPKCFRSILWGDLIRFKKGGFSEKCVNDTCFME</sequence>
<keyword evidence="3 11" id="KW-0255">Endonuclease</keyword>
<gene>
    <name evidence="14" type="primary">20215460</name>
    <name evidence="13" type="ORF">HELRODRAFT_77631</name>
</gene>
<dbReference type="HOGENOM" id="CLU_030739_0_0_1"/>
<keyword evidence="9 11" id="KW-0234">DNA repair</keyword>
<dbReference type="InterPro" id="IPR027520">
    <property type="entry name" value="Slx1"/>
</dbReference>
<dbReference type="FunFam" id="3.40.1440.10:FF:000008">
    <property type="entry name" value="Structure-specific endonuclease subunit SLX1 homolog"/>
    <property type="match status" value="1"/>
</dbReference>
<keyword evidence="4 11" id="KW-0227">DNA damage</keyword>
<evidence type="ECO:0000256" key="6">
    <source>
        <dbReference type="ARBA" id="ARBA00022801"/>
    </source>
</evidence>
<dbReference type="STRING" id="6412.T1G312"/>
<evidence type="ECO:0000256" key="2">
    <source>
        <dbReference type="ARBA" id="ARBA00022723"/>
    </source>
</evidence>
<comment type="function">
    <text evidence="11">Catalytic subunit of a heterodimeric structure-specific endonuclease that resolves DNA secondary structures generated during DNA repair and recombination. Has endonuclease activity towards branched DNA substrates, introducing single-strand cuts in duplex DNA close to junctions with ss-DNA.</text>
</comment>
<dbReference type="eggNOG" id="KOG3005">
    <property type="taxonomic scope" value="Eukaryota"/>
</dbReference>
<dbReference type="GO" id="GO:0008270">
    <property type="term" value="F:zinc ion binding"/>
    <property type="evidence" value="ECO:0007669"/>
    <property type="project" value="UniProtKB-KW"/>
</dbReference>
<keyword evidence="1 11" id="KW-0540">Nuclease</keyword>
<dbReference type="OMA" id="HNRGCDF"/>
<comment type="subunit">
    <text evidence="11">Forms a heterodimer with a member of the SLX4 family.</text>
</comment>
<dbReference type="InterPro" id="IPR000305">
    <property type="entry name" value="GIY-YIG_endonuc"/>
</dbReference>
<reference evidence="14" key="3">
    <citation type="submission" date="2015-06" db="UniProtKB">
        <authorList>
            <consortium name="EnsemblMetazoa"/>
        </authorList>
    </citation>
    <scope>IDENTIFICATION</scope>
</reference>
<dbReference type="FunCoup" id="T1G312">
    <property type="interactions" value="685"/>
</dbReference>
<feature type="domain" description="GIY-YIG" evidence="12">
    <location>
        <begin position="2"/>
        <end position="87"/>
    </location>
</feature>
<dbReference type="SUPFAM" id="SSF82771">
    <property type="entry name" value="GIY-YIG endonuclease"/>
    <property type="match status" value="1"/>
</dbReference>
<dbReference type="EC" id="3.1.-.-" evidence="11"/>
<dbReference type="GeneID" id="20215460"/>
<dbReference type="SMART" id="SM00249">
    <property type="entry name" value="PHD"/>
    <property type="match status" value="1"/>
</dbReference>
<evidence type="ECO:0000313" key="14">
    <source>
        <dbReference type="EnsemblMetazoa" id="HelroP77631"/>
    </source>
</evidence>
<dbReference type="HAMAP" id="MF_03100">
    <property type="entry name" value="Endonuc_su_Slx1"/>
    <property type="match status" value="1"/>
</dbReference>
<comment type="similarity">
    <text evidence="11">Belongs to the SLX1 family.</text>
</comment>
<keyword evidence="6 11" id="KW-0378">Hydrolase</keyword>
<keyword evidence="10 11" id="KW-0539">Nucleus</keyword>
<protein>
    <recommendedName>
        <fullName evidence="11">Structure-specific endonuclease subunit SLX1 homolog</fullName>
        <ecNumber evidence="11">3.1.-.-</ecNumber>
    </recommendedName>
</protein>
<keyword evidence="8 11" id="KW-0233">DNA recombination</keyword>
<dbReference type="InterPro" id="IPR001965">
    <property type="entry name" value="Znf_PHD"/>
</dbReference>
<dbReference type="EnsemblMetazoa" id="HelroT77631">
    <property type="protein sequence ID" value="HelroP77631"/>
    <property type="gene ID" value="HelroG77631"/>
</dbReference>
<dbReference type="EMBL" id="KB096325">
    <property type="protein sequence ID" value="ESO05775.1"/>
    <property type="molecule type" value="Genomic_DNA"/>
</dbReference>
<dbReference type="PANTHER" id="PTHR20208:SF10">
    <property type="entry name" value="STRUCTURE-SPECIFIC ENDONUCLEASE SUBUNIT SLX1"/>
    <property type="match status" value="1"/>
</dbReference>
<organism evidence="14 15">
    <name type="scientific">Helobdella robusta</name>
    <name type="common">Californian leech</name>
    <dbReference type="NCBI Taxonomy" id="6412"/>
    <lineage>
        <taxon>Eukaryota</taxon>
        <taxon>Metazoa</taxon>
        <taxon>Spiralia</taxon>
        <taxon>Lophotrochozoa</taxon>
        <taxon>Annelida</taxon>
        <taxon>Clitellata</taxon>
        <taxon>Hirudinea</taxon>
        <taxon>Rhynchobdellida</taxon>
        <taxon>Glossiphoniidae</taxon>
        <taxon>Helobdella</taxon>
    </lineage>
</organism>
<dbReference type="SMART" id="SM00465">
    <property type="entry name" value="GIYc"/>
    <property type="match status" value="1"/>
</dbReference>
<reference evidence="13 15" key="2">
    <citation type="journal article" date="2013" name="Nature">
        <title>Insights into bilaterian evolution from three spiralian genomes.</title>
        <authorList>
            <person name="Simakov O."/>
            <person name="Marletaz F."/>
            <person name="Cho S.J."/>
            <person name="Edsinger-Gonzales E."/>
            <person name="Havlak P."/>
            <person name="Hellsten U."/>
            <person name="Kuo D.H."/>
            <person name="Larsson T."/>
            <person name="Lv J."/>
            <person name="Arendt D."/>
            <person name="Savage R."/>
            <person name="Osoegawa K."/>
            <person name="de Jong P."/>
            <person name="Grimwood J."/>
            <person name="Chapman J.A."/>
            <person name="Shapiro H."/>
            <person name="Aerts A."/>
            <person name="Otillar R.P."/>
            <person name="Terry A.Y."/>
            <person name="Boore J.L."/>
            <person name="Grigoriev I.V."/>
            <person name="Lindberg D.R."/>
            <person name="Seaver E.C."/>
            <person name="Weisblat D.A."/>
            <person name="Putnam N.H."/>
            <person name="Rokhsar D.S."/>
        </authorList>
    </citation>
    <scope>NUCLEOTIDE SEQUENCE</scope>
</reference>
<evidence type="ECO:0000256" key="8">
    <source>
        <dbReference type="ARBA" id="ARBA00023172"/>
    </source>
</evidence>
<dbReference type="InterPro" id="IPR050381">
    <property type="entry name" value="SLX1_endonuclease"/>
</dbReference>
<dbReference type="InterPro" id="IPR035901">
    <property type="entry name" value="GIY-YIG_endonuc_sf"/>
</dbReference>
<accession>T1G312</accession>
<evidence type="ECO:0000313" key="15">
    <source>
        <dbReference type="Proteomes" id="UP000015101"/>
    </source>
</evidence>
<evidence type="ECO:0000256" key="4">
    <source>
        <dbReference type="ARBA" id="ARBA00022763"/>
    </source>
</evidence>
<dbReference type="Gene3D" id="3.30.40.10">
    <property type="entry name" value="Zinc/RING finger domain, C3HC4 (zinc finger)"/>
    <property type="match status" value="1"/>
</dbReference>
<dbReference type="PROSITE" id="PS50164">
    <property type="entry name" value="GIY_YIG"/>
    <property type="match status" value="1"/>
</dbReference>
<evidence type="ECO:0000256" key="3">
    <source>
        <dbReference type="ARBA" id="ARBA00022759"/>
    </source>
</evidence>
<reference evidence="15" key="1">
    <citation type="submission" date="2012-12" db="EMBL/GenBank/DDBJ databases">
        <authorList>
            <person name="Hellsten U."/>
            <person name="Grimwood J."/>
            <person name="Chapman J.A."/>
            <person name="Shapiro H."/>
            <person name="Aerts A."/>
            <person name="Otillar R.P."/>
            <person name="Terry A.Y."/>
            <person name="Boore J.L."/>
            <person name="Simakov O."/>
            <person name="Marletaz F."/>
            <person name="Cho S.-J."/>
            <person name="Edsinger-Gonzales E."/>
            <person name="Havlak P."/>
            <person name="Kuo D.-H."/>
            <person name="Larsson T."/>
            <person name="Lv J."/>
            <person name="Arendt D."/>
            <person name="Savage R."/>
            <person name="Osoegawa K."/>
            <person name="de Jong P."/>
            <person name="Lindberg D.R."/>
            <person name="Seaver E.C."/>
            <person name="Weisblat D.A."/>
            <person name="Putnam N.H."/>
            <person name="Grigoriev I.V."/>
            <person name="Rokhsar D.S."/>
        </authorList>
    </citation>
    <scope>NUCLEOTIDE SEQUENCE</scope>
</reference>
<dbReference type="Pfam" id="PF21202">
    <property type="entry name" value="SLX1_C"/>
    <property type="match status" value="1"/>
</dbReference>
<comment type="caution">
    <text evidence="11">Lacks conserved residue(s) required for the propagation of feature annotation.</text>
</comment>
<comment type="cofactor">
    <cofactor evidence="11">
        <name>a divalent metal cation</name>
        <dbReference type="ChEBI" id="CHEBI:60240"/>
    </cofactor>
</comment>
<evidence type="ECO:0000256" key="1">
    <source>
        <dbReference type="ARBA" id="ARBA00022722"/>
    </source>
</evidence>
<evidence type="ECO:0000256" key="10">
    <source>
        <dbReference type="ARBA" id="ARBA00023242"/>
    </source>
</evidence>
<keyword evidence="7" id="KW-0862">Zinc</keyword>
<dbReference type="InterPro" id="IPR048749">
    <property type="entry name" value="SLX1_C"/>
</dbReference>
<dbReference type="OrthoDB" id="24645at2759"/>
<dbReference type="Pfam" id="PF01541">
    <property type="entry name" value="GIY-YIG"/>
    <property type="match status" value="1"/>
</dbReference>